<reference evidence="6" key="1">
    <citation type="submission" date="2023-10" db="EMBL/GenBank/DDBJ databases">
        <authorList>
            <person name="Chen Y."/>
            <person name="Shah S."/>
            <person name="Dougan E. K."/>
            <person name="Thang M."/>
            <person name="Chan C."/>
        </authorList>
    </citation>
    <scope>NUCLEOTIDE SEQUENCE [LARGE SCALE GENOMIC DNA]</scope>
</reference>
<dbReference type="InterPro" id="IPR050347">
    <property type="entry name" value="Bact_Beta-galactosidase"/>
</dbReference>
<dbReference type="EMBL" id="CAUYUJ010000126">
    <property type="protein sequence ID" value="CAK0788865.1"/>
    <property type="molecule type" value="Genomic_DNA"/>
</dbReference>
<dbReference type="PANTHER" id="PTHR46323">
    <property type="entry name" value="BETA-GALACTOSIDASE"/>
    <property type="match status" value="1"/>
</dbReference>
<evidence type="ECO:0000256" key="4">
    <source>
        <dbReference type="ARBA" id="ARBA00023295"/>
    </source>
</evidence>
<feature type="compositionally biased region" description="Basic and acidic residues" evidence="5">
    <location>
        <begin position="14"/>
        <end position="28"/>
    </location>
</feature>
<name>A0ABN9P9U2_9DINO</name>
<dbReference type="InterPro" id="IPR008979">
    <property type="entry name" value="Galactose-bd-like_sf"/>
</dbReference>
<evidence type="ECO:0000256" key="1">
    <source>
        <dbReference type="ARBA" id="ARBA00001412"/>
    </source>
</evidence>
<comment type="catalytic activity">
    <reaction evidence="1">
        <text>Hydrolysis of terminal non-reducing beta-D-galactose residues in beta-D-galactosides.</text>
        <dbReference type="EC" id="3.2.1.23"/>
    </reaction>
</comment>
<proteinExistence type="predicted"/>
<accession>A0ABN9P9U2</accession>
<evidence type="ECO:0000313" key="6">
    <source>
        <dbReference type="EMBL" id="CAK0788865.1"/>
    </source>
</evidence>
<dbReference type="SUPFAM" id="SSF49785">
    <property type="entry name" value="Galactose-binding domain-like"/>
    <property type="match status" value="1"/>
</dbReference>
<dbReference type="Gene3D" id="2.60.120.260">
    <property type="entry name" value="Galactose-binding domain-like"/>
    <property type="match status" value="1"/>
</dbReference>
<evidence type="ECO:0000313" key="7">
    <source>
        <dbReference type="Proteomes" id="UP001189429"/>
    </source>
</evidence>
<comment type="caution">
    <text evidence="6">The sequence shown here is derived from an EMBL/GenBank/DDBJ whole genome shotgun (WGS) entry which is preliminary data.</text>
</comment>
<gene>
    <name evidence="6" type="ORF">PCOR1329_LOCUS594</name>
</gene>
<dbReference type="PANTHER" id="PTHR46323:SF2">
    <property type="entry name" value="BETA-GALACTOSIDASE"/>
    <property type="match status" value="1"/>
</dbReference>
<keyword evidence="4" id="KW-0326">Glycosidase</keyword>
<feature type="region of interest" description="Disordered" evidence="5">
    <location>
        <begin position="1"/>
        <end position="28"/>
    </location>
</feature>
<feature type="non-terminal residue" evidence="6">
    <location>
        <position position="1"/>
    </location>
</feature>
<organism evidence="6 7">
    <name type="scientific">Prorocentrum cordatum</name>
    <dbReference type="NCBI Taxonomy" id="2364126"/>
    <lineage>
        <taxon>Eukaryota</taxon>
        <taxon>Sar</taxon>
        <taxon>Alveolata</taxon>
        <taxon>Dinophyceae</taxon>
        <taxon>Prorocentrales</taxon>
        <taxon>Prorocentraceae</taxon>
        <taxon>Prorocentrum</taxon>
    </lineage>
</organism>
<sequence>ASGADGVAAAAKRRGSDGRHGEWFDPEAVGRGREPARATFFAFESRGLALSGAAPSDSARFAGLGGRWRFVWASSLAGLPPGAHRPDFDDSAWGYMPVPGNWELNGKGFAIYVNVQYPFDPTLRSSSTREKTRTTIPRGCTATLSRPQNLGSRVATRSFCTSGR</sequence>
<dbReference type="EC" id="3.2.1.23" evidence="2"/>
<keyword evidence="7" id="KW-1185">Reference proteome</keyword>
<feature type="compositionally biased region" description="Low complexity" evidence="5">
    <location>
        <begin position="1"/>
        <end position="10"/>
    </location>
</feature>
<evidence type="ECO:0000256" key="3">
    <source>
        <dbReference type="ARBA" id="ARBA00022801"/>
    </source>
</evidence>
<dbReference type="Proteomes" id="UP001189429">
    <property type="component" value="Unassembled WGS sequence"/>
</dbReference>
<evidence type="ECO:0000256" key="5">
    <source>
        <dbReference type="SAM" id="MobiDB-lite"/>
    </source>
</evidence>
<protein>
    <recommendedName>
        <fullName evidence="2">beta-galactosidase</fullName>
        <ecNumber evidence="2">3.2.1.23</ecNumber>
    </recommendedName>
</protein>
<evidence type="ECO:0000256" key="2">
    <source>
        <dbReference type="ARBA" id="ARBA00012756"/>
    </source>
</evidence>
<keyword evidence="3" id="KW-0378">Hydrolase</keyword>